<proteinExistence type="predicted"/>
<comment type="caution">
    <text evidence="1">The sequence shown here is derived from an EMBL/GenBank/DDBJ whole genome shotgun (WGS) entry which is preliminary data.</text>
</comment>
<accession>A0ABR9UPV0</accession>
<dbReference type="InterPro" id="IPR027417">
    <property type="entry name" value="P-loop_NTPase"/>
</dbReference>
<name>A0ABR9UPV0_9CHRO</name>
<evidence type="ECO:0000313" key="2">
    <source>
        <dbReference type="Proteomes" id="UP000651156"/>
    </source>
</evidence>
<gene>
    <name evidence="1" type="ORF">IQ230_08050</name>
</gene>
<keyword evidence="1" id="KW-0547">Nucleotide-binding</keyword>
<dbReference type="Gene3D" id="3.40.50.300">
    <property type="entry name" value="P-loop containing nucleotide triphosphate hydrolases"/>
    <property type="match status" value="1"/>
</dbReference>
<evidence type="ECO:0000313" key="1">
    <source>
        <dbReference type="EMBL" id="MBE9190312.1"/>
    </source>
</evidence>
<dbReference type="RefSeq" id="WP_193931507.1">
    <property type="nucleotide sequence ID" value="NZ_CAWPMZ010000033.1"/>
</dbReference>
<dbReference type="Proteomes" id="UP000651156">
    <property type="component" value="Unassembled WGS sequence"/>
</dbReference>
<dbReference type="EMBL" id="JADEWN010000015">
    <property type="protein sequence ID" value="MBE9190312.1"/>
    <property type="molecule type" value="Genomic_DNA"/>
</dbReference>
<protein>
    <submittedName>
        <fullName evidence="1">ATP-binding protein</fullName>
    </submittedName>
</protein>
<dbReference type="GO" id="GO:0005524">
    <property type="term" value="F:ATP binding"/>
    <property type="evidence" value="ECO:0007669"/>
    <property type="project" value="UniProtKB-KW"/>
</dbReference>
<organism evidence="1 2">
    <name type="scientific">Gloeocapsopsis crepidinum LEGE 06123</name>
    <dbReference type="NCBI Taxonomy" id="588587"/>
    <lineage>
        <taxon>Bacteria</taxon>
        <taxon>Bacillati</taxon>
        <taxon>Cyanobacteriota</taxon>
        <taxon>Cyanophyceae</taxon>
        <taxon>Oscillatoriophycideae</taxon>
        <taxon>Chroococcales</taxon>
        <taxon>Chroococcaceae</taxon>
        <taxon>Gloeocapsopsis</taxon>
    </lineage>
</organism>
<keyword evidence="2" id="KW-1185">Reference proteome</keyword>
<keyword evidence="1" id="KW-0067">ATP-binding</keyword>
<sequence length="657" mass="74896">MASIDQIIQREVNPFDTTTFKPGNFWQEQQDPALNVDSIHQEAITTIEYTLAQIAKDHRTRTIMLAGDSGSGKSHLLGRLKQTLNSKAFFVYIGPWADSNFIWRHTLRQTVDSLLKVPEGQQESQLLLWLKSLSIFKQRNLIDKLLGDRKAFIHKLKVTCPSDMYNANEFFSVLYDLLNPELHLLACDWLRGDDLDADSLEALGVKNTVVTEDAAQNILANFGKISAQTQPIVLCFDQLDNIPRTDGFIDLQALFSVNSSIHNQLLKNFLIIISIITNTWRENKNRVQSADRVRVDDLVVLKPIKLDEAEAIWKSRLVPLHQQADELPISSIYPLKRQVLDEKFPGGKTFPRNTLILGRQLFQLYKLKVIDPPIVNPHLAAFQLIWNKELKKVEQKITRIRQLSSPELIQMLREALEALELKTQPKFLPSPTYTSYSLSCFLPSQQQKSGIVWMEDPNMSSFFYVMKGCHKALEKKHCQTLFLIRAEKLGNKTNQGYQIYKQIFKGSPHCHIVPDLTSIHYLATYHSMVNAVSSQELVIIDKIPDLKELQAFVRDAQVLQNCSLLQVLGVLAEEAEPKPDRDPDLHQVKEFLINLVTTQQLLGRSTLIQNALESFPQANESQVKELIQQLCQENKVQILDPKAKPEAQLVCLVPNSK</sequence>
<dbReference type="SUPFAM" id="SSF52540">
    <property type="entry name" value="P-loop containing nucleoside triphosphate hydrolases"/>
    <property type="match status" value="1"/>
</dbReference>
<reference evidence="1 2" key="1">
    <citation type="submission" date="2020-10" db="EMBL/GenBank/DDBJ databases">
        <authorList>
            <person name="Castelo-Branco R."/>
            <person name="Eusebio N."/>
            <person name="Adriana R."/>
            <person name="Vieira A."/>
            <person name="Brugerolle De Fraissinette N."/>
            <person name="Rezende De Castro R."/>
            <person name="Schneider M.P."/>
            <person name="Vasconcelos V."/>
            <person name="Leao P.N."/>
        </authorList>
    </citation>
    <scope>NUCLEOTIDE SEQUENCE [LARGE SCALE GENOMIC DNA]</scope>
    <source>
        <strain evidence="1 2">LEGE 06123</strain>
    </source>
</reference>